<keyword evidence="2" id="KW-0548">Nucleotidyltransferase</keyword>
<dbReference type="InterPro" id="IPR025877">
    <property type="entry name" value="MobA-like_NTP_Trfase"/>
</dbReference>
<evidence type="ECO:0000256" key="2">
    <source>
        <dbReference type="ARBA" id="ARBA00022695"/>
    </source>
</evidence>
<evidence type="ECO:0000256" key="1">
    <source>
        <dbReference type="ARBA" id="ARBA00022679"/>
    </source>
</evidence>
<dbReference type="PANTHER" id="PTHR43584">
    <property type="entry name" value="NUCLEOTIDYL TRANSFERASE"/>
    <property type="match status" value="1"/>
</dbReference>
<dbReference type="Proteomes" id="UP000033618">
    <property type="component" value="Unassembled WGS sequence"/>
</dbReference>
<organism evidence="6 7">
    <name type="scientific">Robbsia andropogonis</name>
    <dbReference type="NCBI Taxonomy" id="28092"/>
    <lineage>
        <taxon>Bacteria</taxon>
        <taxon>Pseudomonadati</taxon>
        <taxon>Pseudomonadota</taxon>
        <taxon>Betaproteobacteria</taxon>
        <taxon>Burkholderiales</taxon>
        <taxon>Burkholderiaceae</taxon>
        <taxon>Robbsia</taxon>
    </lineage>
</organism>
<feature type="region of interest" description="Disordered" evidence="4">
    <location>
        <begin position="17"/>
        <end position="36"/>
    </location>
</feature>
<name>A0A0F5JUT5_9BURK</name>
<keyword evidence="7" id="KW-1185">Reference proteome</keyword>
<dbReference type="PANTHER" id="PTHR43584:SF8">
    <property type="entry name" value="N-ACETYLMURAMATE ALPHA-1-PHOSPHATE URIDYLYLTRANSFERASE"/>
    <property type="match status" value="1"/>
</dbReference>
<proteinExistence type="predicted"/>
<comment type="caution">
    <text evidence="6">The sequence shown here is derived from an EMBL/GenBank/DDBJ whole genome shotgun (WGS) entry which is preliminary data.</text>
</comment>
<gene>
    <name evidence="6" type="ORF">WM40_23300</name>
</gene>
<dbReference type="OrthoDB" id="9803871at2"/>
<evidence type="ECO:0000259" key="5">
    <source>
        <dbReference type="Pfam" id="PF12804"/>
    </source>
</evidence>
<reference evidence="6 7" key="1">
    <citation type="submission" date="2015-03" db="EMBL/GenBank/DDBJ databases">
        <title>Draft Genome Sequence of Burkholderia andropogonis type strain ICMP2807, isolated from Sorghum bicolor.</title>
        <authorList>
            <person name="Lopes-Santos L."/>
            <person name="Castro D.B."/>
            <person name="Ottoboni L.M."/>
            <person name="Park D."/>
            <person name="Weirc B.S."/>
            <person name="Destefano S.A."/>
        </authorList>
    </citation>
    <scope>NUCLEOTIDE SEQUENCE [LARGE SCALE GENOMIC DNA]</scope>
    <source>
        <strain evidence="6 7">ICMP2807</strain>
    </source>
</reference>
<evidence type="ECO:0000313" key="6">
    <source>
        <dbReference type="EMBL" id="KKB61435.1"/>
    </source>
</evidence>
<feature type="domain" description="MobA-like NTP transferase" evidence="5">
    <location>
        <begin position="3"/>
        <end position="145"/>
    </location>
</feature>
<accession>A0A0F5JUT5</accession>
<dbReference type="AlphaFoldDB" id="A0A0F5JUT5"/>
<dbReference type="STRING" id="28092.WM40_23300"/>
<keyword evidence="1" id="KW-0808">Transferase</keyword>
<evidence type="ECO:0000256" key="4">
    <source>
        <dbReference type="SAM" id="MobiDB-lite"/>
    </source>
</evidence>
<dbReference type="InterPro" id="IPR029044">
    <property type="entry name" value="Nucleotide-diphossugar_trans"/>
</dbReference>
<dbReference type="RefSeq" id="WP_036008143.1">
    <property type="nucleotide sequence ID" value="NZ_CADFGU010000001.1"/>
</dbReference>
<protein>
    <recommendedName>
        <fullName evidence="5">MobA-like NTP transferase domain-containing protein</fullName>
    </recommendedName>
</protein>
<dbReference type="PATRIC" id="fig|28092.6.peg.5472"/>
<keyword evidence="3" id="KW-0460">Magnesium</keyword>
<sequence>MRAIILAAGIGQRLGLAGTESHSTASTPTAAPPKCLLRFSAPSPTDTDGARSMTLLERHLHLLRKAGINDVTIVVGYQHQQIAAELERLNWQPAPALVLNPQYTLGSVVSLATVADVMTDSSVDVLVMDADVLYDHRMLDALVGTDAVATPPRHADRLLIDRGFEPGDEPVKLCLRDGRPVELRKKVAEGLVYDTVGESVGFFRLSPIRAARLAALCRAYVDEGRGTAPHEEAVRDLLLEQGEHFTAADATGLPWLEIDFPVDVARARDAILPLLQPVL</sequence>
<dbReference type="GO" id="GO:0016779">
    <property type="term" value="F:nucleotidyltransferase activity"/>
    <property type="evidence" value="ECO:0007669"/>
    <property type="project" value="UniProtKB-KW"/>
</dbReference>
<dbReference type="InterPro" id="IPR050065">
    <property type="entry name" value="GlmU-like"/>
</dbReference>
<evidence type="ECO:0000313" key="7">
    <source>
        <dbReference type="Proteomes" id="UP000033618"/>
    </source>
</evidence>
<dbReference type="SUPFAM" id="SSF53448">
    <property type="entry name" value="Nucleotide-diphospho-sugar transferases"/>
    <property type="match status" value="1"/>
</dbReference>
<dbReference type="Pfam" id="PF12804">
    <property type="entry name" value="NTP_transf_3"/>
    <property type="match status" value="1"/>
</dbReference>
<dbReference type="Gene3D" id="3.90.550.10">
    <property type="entry name" value="Spore Coat Polysaccharide Biosynthesis Protein SpsA, Chain A"/>
    <property type="match status" value="1"/>
</dbReference>
<evidence type="ECO:0000256" key="3">
    <source>
        <dbReference type="ARBA" id="ARBA00022842"/>
    </source>
</evidence>
<feature type="compositionally biased region" description="Polar residues" evidence="4">
    <location>
        <begin position="20"/>
        <end position="29"/>
    </location>
</feature>
<dbReference type="EMBL" id="LAQU01000043">
    <property type="protein sequence ID" value="KKB61435.1"/>
    <property type="molecule type" value="Genomic_DNA"/>
</dbReference>